<evidence type="ECO:0000313" key="1">
    <source>
        <dbReference type="EMBL" id="MDS1824576.1"/>
    </source>
</evidence>
<dbReference type="EMBL" id="JAUHGG010000034">
    <property type="protein sequence ID" value="MDS1824576.1"/>
    <property type="molecule type" value="Genomic_DNA"/>
</dbReference>
<dbReference type="Proteomes" id="UP001253193">
    <property type="component" value="Unassembled WGS sequence"/>
</dbReference>
<sequence length="295" mass="33017">MKQNIIQDFRRSSSFSDSEVKLFQQLAKSTLKYSTGIFVDETHGTTSNVEYISIRGVKERCEISDLLIVTVDPSSQYARATFWQAKKETKPQWIKNVGSQNISDGCFDFKCQFNQWELLSCRPDIAGVGAFSPPKTLLSSSHSPSIGSYGVFYESGSNLEVNYSVAEFITCTSLPKVNSRVTKAQPRMAINNKYAKYSIGFEEKIVCKNLDSFIGALLNFEIGVVLNKSKQEDIWLLKYVKAQVKASKNVIYGNDDITIDQLLPDIPDIPDNEFQEYDDSYASGGISILIVSARP</sequence>
<evidence type="ECO:0000313" key="2">
    <source>
        <dbReference type="Proteomes" id="UP001253193"/>
    </source>
</evidence>
<name>A0AAW8Q7V6_VIBPH</name>
<dbReference type="RefSeq" id="WP_159404074.1">
    <property type="nucleotide sequence ID" value="NZ_CP034285.1"/>
</dbReference>
<dbReference type="AlphaFoldDB" id="A0AAW8Q7V6"/>
<organism evidence="1 2">
    <name type="scientific">Vibrio parahaemolyticus</name>
    <dbReference type="NCBI Taxonomy" id="670"/>
    <lineage>
        <taxon>Bacteria</taxon>
        <taxon>Pseudomonadati</taxon>
        <taxon>Pseudomonadota</taxon>
        <taxon>Gammaproteobacteria</taxon>
        <taxon>Vibrionales</taxon>
        <taxon>Vibrionaceae</taxon>
        <taxon>Vibrio</taxon>
    </lineage>
</organism>
<proteinExistence type="predicted"/>
<accession>A0AAW8Q7V6</accession>
<protein>
    <recommendedName>
        <fullName evidence="3">TLDc domain-containing protein</fullName>
    </recommendedName>
</protein>
<comment type="caution">
    <text evidence="1">The sequence shown here is derived from an EMBL/GenBank/DDBJ whole genome shotgun (WGS) entry which is preliminary data.</text>
</comment>
<gene>
    <name evidence="1" type="ORF">QX249_28605</name>
</gene>
<evidence type="ECO:0008006" key="3">
    <source>
        <dbReference type="Google" id="ProtNLM"/>
    </source>
</evidence>
<reference evidence="1" key="1">
    <citation type="submission" date="2023-06" db="EMBL/GenBank/DDBJ databases">
        <title>Genomic Diversity of Vibrio spp. and Metagenomic Analysis of Pathogens in Florida Gulf Coastal Waters Following Hurricane Ian.</title>
        <authorList>
            <person name="Brumfield K.D."/>
        </authorList>
    </citation>
    <scope>NUCLEOTIDE SEQUENCE</scope>
    <source>
        <strain evidence="1">WBS2B-138</strain>
    </source>
</reference>